<dbReference type="GO" id="GO:0005737">
    <property type="term" value="C:cytoplasm"/>
    <property type="evidence" value="ECO:0007669"/>
    <property type="project" value="UniProtKB-SubCell"/>
</dbReference>
<evidence type="ECO:0000256" key="5">
    <source>
        <dbReference type="ARBA" id="ARBA00020265"/>
    </source>
</evidence>
<gene>
    <name evidence="10" type="ORF">P3T76_005422</name>
</gene>
<dbReference type="InterPro" id="IPR008728">
    <property type="entry name" value="Elongator_complex_protein_4"/>
</dbReference>
<dbReference type="PANTHER" id="PTHR12896:SF1">
    <property type="entry name" value="ELONGATOR COMPLEX PROTEIN 4"/>
    <property type="match status" value="1"/>
</dbReference>
<protein>
    <recommendedName>
        <fullName evidence="5">Elongator complex protein 4</fullName>
    </recommendedName>
</protein>
<evidence type="ECO:0000256" key="7">
    <source>
        <dbReference type="ARBA" id="ARBA00022694"/>
    </source>
</evidence>
<feature type="compositionally biased region" description="Low complexity" evidence="9">
    <location>
        <begin position="355"/>
        <end position="372"/>
    </location>
</feature>
<evidence type="ECO:0000256" key="8">
    <source>
        <dbReference type="ARBA" id="ARBA00023242"/>
    </source>
</evidence>
<dbReference type="Gene3D" id="3.40.50.300">
    <property type="entry name" value="P-loop containing nucleotide triphosphate hydrolases"/>
    <property type="match status" value="1"/>
</dbReference>
<evidence type="ECO:0000256" key="6">
    <source>
        <dbReference type="ARBA" id="ARBA00022490"/>
    </source>
</evidence>
<evidence type="ECO:0000256" key="2">
    <source>
        <dbReference type="ARBA" id="ARBA00004496"/>
    </source>
</evidence>
<dbReference type="Pfam" id="PF05625">
    <property type="entry name" value="PAXNEB"/>
    <property type="match status" value="1"/>
</dbReference>
<feature type="region of interest" description="Disordered" evidence="9">
    <location>
        <begin position="348"/>
        <end position="381"/>
    </location>
</feature>
<reference evidence="10" key="1">
    <citation type="submission" date="2023-08" db="EMBL/GenBank/DDBJ databases">
        <title>Reference Genome Resource for the Citrus Pathogen Phytophthora citrophthora.</title>
        <authorList>
            <person name="Moller H."/>
            <person name="Coetzee B."/>
            <person name="Rose L.J."/>
            <person name="Van Niekerk J.M."/>
        </authorList>
    </citation>
    <scope>NUCLEOTIDE SEQUENCE</scope>
    <source>
        <strain evidence="10">STE-U-9442</strain>
    </source>
</reference>
<proteinExistence type="inferred from homology"/>
<dbReference type="GO" id="GO:0033588">
    <property type="term" value="C:elongator holoenzyme complex"/>
    <property type="evidence" value="ECO:0007669"/>
    <property type="project" value="InterPro"/>
</dbReference>
<evidence type="ECO:0000256" key="9">
    <source>
        <dbReference type="SAM" id="MobiDB-lite"/>
    </source>
</evidence>
<evidence type="ECO:0000256" key="1">
    <source>
        <dbReference type="ARBA" id="ARBA00004123"/>
    </source>
</evidence>
<comment type="similarity">
    <text evidence="4">Belongs to the ELP4 family.</text>
</comment>
<dbReference type="GO" id="GO:0002098">
    <property type="term" value="P:tRNA wobble uridine modification"/>
    <property type="evidence" value="ECO:0007669"/>
    <property type="project" value="InterPro"/>
</dbReference>
<evidence type="ECO:0000313" key="10">
    <source>
        <dbReference type="EMBL" id="KAK1942785.1"/>
    </source>
</evidence>
<keyword evidence="7" id="KW-0819">tRNA processing</keyword>
<dbReference type="Proteomes" id="UP001259832">
    <property type="component" value="Unassembled WGS sequence"/>
</dbReference>
<evidence type="ECO:0000313" key="11">
    <source>
        <dbReference type="Proteomes" id="UP001259832"/>
    </source>
</evidence>
<comment type="subcellular location">
    <subcellularLocation>
        <location evidence="2">Cytoplasm</location>
    </subcellularLocation>
    <subcellularLocation>
        <location evidence="1">Nucleus</location>
    </subcellularLocation>
</comment>
<dbReference type="GO" id="GO:0008023">
    <property type="term" value="C:transcription elongation factor complex"/>
    <property type="evidence" value="ECO:0007669"/>
    <property type="project" value="TreeGrafter"/>
</dbReference>
<dbReference type="AlphaFoldDB" id="A0AAD9LMU3"/>
<comment type="caution">
    <text evidence="10">The sequence shown here is derived from an EMBL/GenBank/DDBJ whole genome shotgun (WGS) entry which is preliminary data.</text>
</comment>
<keyword evidence="6" id="KW-0963">Cytoplasm</keyword>
<keyword evidence="8" id="KW-0539">Nucleus</keyword>
<comment type="pathway">
    <text evidence="3">tRNA modification; 5-methoxycarbonylmethyl-2-thiouridine-tRNA biosynthesis.</text>
</comment>
<sequence>MSMRRYSKFLDFYLNQSKMSFRRKTPTSSLRSGTKPFLNGQTLVSSGLSELDTALGGGLMLGTLNMVETQSDSSLDVGAGASDSMAVDLLRYFVAEGVAGGQRVAMVAPDALEFVKYQLPLELSIAQRQVKQQIADNDKENPLTIAWQYAKYEQKQQTKDRFCHSFDLSKTMHGEMLTANEPIAIDLLSWAENTVGEVYERLYLTVEEIVTRQKENGGQVLRLGLIGLGSPLLGPADTSHMAALFKFSRRLRSLVVQSKGTVCLVALGSDVVNAFPDPFLNELRHVSDTVLALNSFAGSLDLLPDELQEFQGSLTLQKLPRVHALACHAPSNTRFGVKRGHRKLKIEKFHLPPEGSRSSNSSSCGGNTSSPGHNGTDPLAF</sequence>
<name>A0AAD9LMU3_9STRA</name>
<dbReference type="InterPro" id="IPR027417">
    <property type="entry name" value="P-loop_NTPase"/>
</dbReference>
<evidence type="ECO:0000256" key="4">
    <source>
        <dbReference type="ARBA" id="ARBA00007573"/>
    </source>
</evidence>
<dbReference type="EMBL" id="JASMQC010000008">
    <property type="protein sequence ID" value="KAK1942785.1"/>
    <property type="molecule type" value="Genomic_DNA"/>
</dbReference>
<evidence type="ECO:0000256" key="3">
    <source>
        <dbReference type="ARBA" id="ARBA00005043"/>
    </source>
</evidence>
<organism evidence="10 11">
    <name type="scientific">Phytophthora citrophthora</name>
    <dbReference type="NCBI Taxonomy" id="4793"/>
    <lineage>
        <taxon>Eukaryota</taxon>
        <taxon>Sar</taxon>
        <taxon>Stramenopiles</taxon>
        <taxon>Oomycota</taxon>
        <taxon>Peronosporomycetes</taxon>
        <taxon>Peronosporales</taxon>
        <taxon>Peronosporaceae</taxon>
        <taxon>Phytophthora</taxon>
    </lineage>
</organism>
<accession>A0AAD9LMU3</accession>
<keyword evidence="11" id="KW-1185">Reference proteome</keyword>
<dbReference type="PANTHER" id="PTHR12896">
    <property type="entry name" value="PAX6 NEIGHBOR PROTEIN PAXNEB"/>
    <property type="match status" value="1"/>
</dbReference>